<accession>A0A7J2U4T3</accession>
<protein>
    <submittedName>
        <fullName evidence="2">Uncharacterized protein</fullName>
    </submittedName>
</protein>
<feature type="transmembrane region" description="Helical" evidence="1">
    <location>
        <begin position="78"/>
        <end position="97"/>
    </location>
</feature>
<proteinExistence type="predicted"/>
<evidence type="ECO:0000313" key="2">
    <source>
        <dbReference type="EMBL" id="HEM67808.1"/>
    </source>
</evidence>
<feature type="transmembrane region" description="Helical" evidence="1">
    <location>
        <begin position="103"/>
        <end position="122"/>
    </location>
</feature>
<evidence type="ECO:0000256" key="1">
    <source>
        <dbReference type="SAM" id="Phobius"/>
    </source>
</evidence>
<keyword evidence="1" id="KW-1133">Transmembrane helix</keyword>
<organism evidence="2">
    <name type="scientific">Ignisphaera aggregans</name>
    <dbReference type="NCBI Taxonomy" id="334771"/>
    <lineage>
        <taxon>Archaea</taxon>
        <taxon>Thermoproteota</taxon>
        <taxon>Thermoprotei</taxon>
        <taxon>Desulfurococcales</taxon>
        <taxon>Desulfurococcaceae</taxon>
        <taxon>Ignisphaera</taxon>
    </lineage>
</organism>
<feature type="transmembrane region" description="Helical" evidence="1">
    <location>
        <begin position="7"/>
        <end position="26"/>
    </location>
</feature>
<keyword evidence="1" id="KW-0812">Transmembrane</keyword>
<name>A0A7J2U4T3_9CREN</name>
<keyword evidence="1" id="KW-0472">Membrane</keyword>
<sequence>MLDSFRRVFLVLNISSGIAVATLLLFTQQSYINYTTMVFMYIAAMFFINRALLMLYLNTSFTTPKIPRILIRFQRVKVYVYQLLLFTVTSTVLESILRLMLRSSIYSALASLPASILILYTLNRLSPELRFLRYYSIAIVILAFVLYLAKFLDESVYSTVDSQLRFLEVLLSG</sequence>
<reference evidence="2" key="1">
    <citation type="journal article" date="2020" name="mSystems">
        <title>Genome- and Community-Level Interaction Insights into Carbon Utilization and Element Cycling Functions of Hydrothermarchaeota in Hydrothermal Sediment.</title>
        <authorList>
            <person name="Zhou Z."/>
            <person name="Liu Y."/>
            <person name="Xu W."/>
            <person name="Pan J."/>
            <person name="Luo Z.H."/>
            <person name="Li M."/>
        </authorList>
    </citation>
    <scope>NUCLEOTIDE SEQUENCE [LARGE SCALE GENOMIC DNA]</scope>
    <source>
        <strain evidence="2">SpSt-125</strain>
    </source>
</reference>
<dbReference type="EMBL" id="DSEU01000069">
    <property type="protein sequence ID" value="HEM67808.1"/>
    <property type="molecule type" value="Genomic_DNA"/>
</dbReference>
<feature type="transmembrane region" description="Helical" evidence="1">
    <location>
        <begin position="134"/>
        <end position="152"/>
    </location>
</feature>
<feature type="transmembrane region" description="Helical" evidence="1">
    <location>
        <begin position="38"/>
        <end position="57"/>
    </location>
</feature>
<comment type="caution">
    <text evidence="2">The sequence shown here is derived from an EMBL/GenBank/DDBJ whole genome shotgun (WGS) entry which is preliminary data.</text>
</comment>
<dbReference type="AlphaFoldDB" id="A0A7J2U4T3"/>
<gene>
    <name evidence="2" type="ORF">ENO26_09650</name>
</gene>